<gene>
    <name evidence="1" type="ORF">HMPREF1536_02308</name>
</gene>
<evidence type="ECO:0000313" key="1">
    <source>
        <dbReference type="EMBL" id="KKB56672.1"/>
    </source>
</evidence>
<reference evidence="1 2" key="1">
    <citation type="submission" date="2013-04" db="EMBL/GenBank/DDBJ databases">
        <title>The Genome Sequence of Parabacteroides gordonii DSM 23371.</title>
        <authorList>
            <consortium name="The Broad Institute Genomics Platform"/>
            <person name="Earl A."/>
            <person name="Ward D."/>
            <person name="Feldgarden M."/>
            <person name="Gevers D."/>
            <person name="Martens E."/>
            <person name="Sakamoto M."/>
            <person name="Benno Y."/>
            <person name="Suzuki N."/>
            <person name="Matsunaga N."/>
            <person name="Koshihara K."/>
            <person name="Seki M."/>
            <person name="Komiya H."/>
            <person name="Walker B."/>
            <person name="Young S."/>
            <person name="Zeng Q."/>
            <person name="Gargeya S."/>
            <person name="Fitzgerald M."/>
            <person name="Haas B."/>
            <person name="Abouelleil A."/>
            <person name="Allen A.W."/>
            <person name="Alvarado L."/>
            <person name="Arachchi H.M."/>
            <person name="Berlin A.M."/>
            <person name="Chapman S.B."/>
            <person name="Gainer-Dewar J."/>
            <person name="Goldberg J."/>
            <person name="Griggs A."/>
            <person name="Gujja S."/>
            <person name="Hansen M."/>
            <person name="Howarth C."/>
            <person name="Imamovic A."/>
            <person name="Ireland A."/>
            <person name="Larimer J."/>
            <person name="McCowan C."/>
            <person name="Murphy C."/>
            <person name="Pearson M."/>
            <person name="Poon T.W."/>
            <person name="Priest M."/>
            <person name="Roberts A."/>
            <person name="Saif S."/>
            <person name="Shea T."/>
            <person name="Sisk P."/>
            <person name="Sykes S."/>
            <person name="Wortman J."/>
            <person name="Nusbaum C."/>
            <person name="Birren B."/>
        </authorList>
    </citation>
    <scope>NUCLEOTIDE SEQUENCE [LARGE SCALE GENOMIC DNA]</scope>
    <source>
        <strain evidence="1 2">MS-1</strain>
    </source>
</reference>
<dbReference type="RefSeq" id="WP_147337568.1">
    <property type="nucleotide sequence ID" value="NZ_AUAE01000026.1"/>
</dbReference>
<comment type="caution">
    <text evidence="1">The sequence shown here is derived from an EMBL/GenBank/DDBJ whole genome shotgun (WGS) entry which is preliminary data.</text>
</comment>
<keyword evidence="2" id="KW-1185">Reference proteome</keyword>
<dbReference type="HOGENOM" id="CLU_1314432_0_0_10"/>
<dbReference type="AlphaFoldDB" id="A0A0F5JGT9"/>
<sequence>MHKVIYFFLILIVSSSCREKILENSPGDFSDTSHYIYSYENEIGSIHLLESDSSIQFELKGKTVSNNYLQSKEYKEISTRYGDDSFSGRISESMQIPILANDTISFIHLICEENFDVDHLKGSYVDDLVQIHYISCKEVLSSSYQDLNVEKQYNLEIFNEMSEKYLIANIINLVFTSAPNEAGSYKFNLQCMNTRGKMWQKTVSFEFKR</sequence>
<organism evidence="1 2">
    <name type="scientific">Parabacteroides gordonii MS-1 = DSM 23371</name>
    <dbReference type="NCBI Taxonomy" id="1203610"/>
    <lineage>
        <taxon>Bacteria</taxon>
        <taxon>Pseudomonadati</taxon>
        <taxon>Bacteroidota</taxon>
        <taxon>Bacteroidia</taxon>
        <taxon>Bacteroidales</taxon>
        <taxon>Tannerellaceae</taxon>
        <taxon>Parabacteroides</taxon>
    </lineage>
</organism>
<dbReference type="PROSITE" id="PS51257">
    <property type="entry name" value="PROKAR_LIPOPROTEIN"/>
    <property type="match status" value="1"/>
</dbReference>
<proteinExistence type="predicted"/>
<accession>A0A0F5JGT9</accession>
<evidence type="ECO:0008006" key="3">
    <source>
        <dbReference type="Google" id="ProtNLM"/>
    </source>
</evidence>
<protein>
    <recommendedName>
        <fullName evidence="3">DUF5034 domain-containing protein</fullName>
    </recommendedName>
</protein>
<name>A0A0F5JGT9_9BACT</name>
<evidence type="ECO:0000313" key="2">
    <source>
        <dbReference type="Proteomes" id="UP000033035"/>
    </source>
</evidence>
<dbReference type="EMBL" id="AQHW01000014">
    <property type="protein sequence ID" value="KKB56672.1"/>
    <property type="molecule type" value="Genomic_DNA"/>
</dbReference>
<dbReference type="Proteomes" id="UP000033035">
    <property type="component" value="Unassembled WGS sequence"/>
</dbReference>
<dbReference type="PATRIC" id="fig|1203610.3.peg.2370"/>